<dbReference type="PANTHER" id="PTHR33991">
    <property type="entry name" value="DNA REPAIR PROTEIN RECO"/>
    <property type="match status" value="1"/>
</dbReference>
<keyword evidence="3 7" id="KW-0227">DNA damage</keyword>
<dbReference type="Pfam" id="PF11967">
    <property type="entry name" value="RecO_N"/>
    <property type="match status" value="1"/>
</dbReference>
<evidence type="ECO:0000256" key="3">
    <source>
        <dbReference type="ARBA" id="ARBA00022763"/>
    </source>
</evidence>
<evidence type="ECO:0000259" key="8">
    <source>
        <dbReference type="Pfam" id="PF11967"/>
    </source>
</evidence>
<keyword evidence="5 7" id="KW-0234">DNA repair</keyword>
<gene>
    <name evidence="7 9" type="primary">recO</name>
    <name evidence="9" type="ORF">GCM10011390_42490</name>
</gene>
<dbReference type="HAMAP" id="MF_00201">
    <property type="entry name" value="RecO"/>
    <property type="match status" value="1"/>
</dbReference>
<dbReference type="SUPFAM" id="SSF50249">
    <property type="entry name" value="Nucleic acid-binding proteins"/>
    <property type="match status" value="1"/>
</dbReference>
<keyword evidence="10" id="KW-1185">Reference proteome</keyword>
<dbReference type="SUPFAM" id="SSF57863">
    <property type="entry name" value="ArfGap/RecO-like zinc finger"/>
    <property type="match status" value="1"/>
</dbReference>
<feature type="domain" description="DNA replication/recombination mediator RecO N-terminal" evidence="8">
    <location>
        <begin position="1"/>
        <end position="69"/>
    </location>
</feature>
<dbReference type="Gene3D" id="2.40.50.140">
    <property type="entry name" value="Nucleic acid-binding proteins"/>
    <property type="match status" value="1"/>
</dbReference>
<evidence type="ECO:0000256" key="1">
    <source>
        <dbReference type="ARBA" id="ARBA00007452"/>
    </source>
</evidence>
<dbReference type="RefSeq" id="WP_188912068.1">
    <property type="nucleotide sequence ID" value="NZ_BMIQ01000008.1"/>
</dbReference>
<evidence type="ECO:0000256" key="5">
    <source>
        <dbReference type="ARBA" id="ARBA00023204"/>
    </source>
</evidence>
<name>A0A917EAA0_9HYPH</name>
<dbReference type="Proteomes" id="UP000644699">
    <property type="component" value="Unassembled WGS sequence"/>
</dbReference>
<comment type="similarity">
    <text evidence="1 7">Belongs to the RecO family.</text>
</comment>
<proteinExistence type="inferred from homology"/>
<evidence type="ECO:0000256" key="2">
    <source>
        <dbReference type="ARBA" id="ARBA00021310"/>
    </source>
</evidence>
<dbReference type="InterPro" id="IPR037278">
    <property type="entry name" value="ARFGAP/RecO"/>
</dbReference>
<dbReference type="InterPro" id="IPR003717">
    <property type="entry name" value="RecO"/>
</dbReference>
<dbReference type="InterPro" id="IPR042242">
    <property type="entry name" value="RecO_C"/>
</dbReference>
<dbReference type="GO" id="GO:0006302">
    <property type="term" value="P:double-strand break repair"/>
    <property type="evidence" value="ECO:0007669"/>
    <property type="project" value="TreeGrafter"/>
</dbReference>
<reference evidence="9" key="1">
    <citation type="journal article" date="2014" name="Int. J. Syst. Evol. Microbiol.">
        <title>Complete genome sequence of Corynebacterium casei LMG S-19264T (=DSM 44701T), isolated from a smear-ripened cheese.</title>
        <authorList>
            <consortium name="US DOE Joint Genome Institute (JGI-PGF)"/>
            <person name="Walter F."/>
            <person name="Albersmeier A."/>
            <person name="Kalinowski J."/>
            <person name="Ruckert C."/>
        </authorList>
    </citation>
    <scope>NUCLEOTIDE SEQUENCE</scope>
    <source>
        <strain evidence="9">CGMCC 1.15367</strain>
    </source>
</reference>
<organism evidence="9 10">
    <name type="scientific">Aureimonas endophytica</name>
    <dbReference type="NCBI Taxonomy" id="2027858"/>
    <lineage>
        <taxon>Bacteria</taxon>
        <taxon>Pseudomonadati</taxon>
        <taxon>Pseudomonadota</taxon>
        <taxon>Alphaproteobacteria</taxon>
        <taxon>Hyphomicrobiales</taxon>
        <taxon>Aurantimonadaceae</taxon>
        <taxon>Aureimonas</taxon>
    </lineage>
</organism>
<dbReference type="GO" id="GO:0006310">
    <property type="term" value="P:DNA recombination"/>
    <property type="evidence" value="ECO:0007669"/>
    <property type="project" value="UniProtKB-UniRule"/>
</dbReference>
<evidence type="ECO:0000313" key="9">
    <source>
        <dbReference type="EMBL" id="GGE18808.1"/>
    </source>
</evidence>
<reference evidence="9" key="2">
    <citation type="submission" date="2020-09" db="EMBL/GenBank/DDBJ databases">
        <authorList>
            <person name="Sun Q."/>
            <person name="Zhou Y."/>
        </authorList>
    </citation>
    <scope>NUCLEOTIDE SEQUENCE</scope>
    <source>
        <strain evidence="9">CGMCC 1.15367</strain>
    </source>
</reference>
<dbReference type="AlphaFoldDB" id="A0A917EAA0"/>
<dbReference type="Gene3D" id="1.20.1440.120">
    <property type="entry name" value="Recombination protein O, C-terminal domain"/>
    <property type="match status" value="1"/>
</dbReference>
<dbReference type="Pfam" id="PF02565">
    <property type="entry name" value="RecO_C"/>
    <property type="match status" value="1"/>
</dbReference>
<dbReference type="InterPro" id="IPR012340">
    <property type="entry name" value="NA-bd_OB-fold"/>
</dbReference>
<sequence length="240" mass="26311">MEWRESAIVLGLRRHGETSVIAELMTRSRGRHLGIVRGGRSRRLQPVLQPGNEVEATWRARIDEQLGTYVVEPAELRAARLMESAVALHGIQLLAGHLRLLPERDPHPRLYDGLSLILDHFDNAARSGELVLRFEVALLEELGFGLDLAACAATGATEDLVYVSPKSGRAVGREPGEPWRDKLLPLPLFLRDPALRPAPGEIAAGFRLTGYFLARHVWQPRGIAEPPSRAALIAAIGAAT</sequence>
<keyword evidence="4 7" id="KW-0233">DNA recombination</keyword>
<comment type="function">
    <text evidence="7">Involved in DNA repair and RecF pathway recombination.</text>
</comment>
<evidence type="ECO:0000256" key="7">
    <source>
        <dbReference type="HAMAP-Rule" id="MF_00201"/>
    </source>
</evidence>
<accession>A0A917EAA0</accession>
<dbReference type="NCBIfam" id="TIGR00613">
    <property type="entry name" value="reco"/>
    <property type="match status" value="1"/>
</dbReference>
<evidence type="ECO:0000256" key="4">
    <source>
        <dbReference type="ARBA" id="ARBA00023172"/>
    </source>
</evidence>
<comment type="caution">
    <text evidence="9">The sequence shown here is derived from an EMBL/GenBank/DDBJ whole genome shotgun (WGS) entry which is preliminary data.</text>
</comment>
<evidence type="ECO:0000256" key="6">
    <source>
        <dbReference type="ARBA" id="ARBA00033409"/>
    </source>
</evidence>
<dbReference type="InterPro" id="IPR022572">
    <property type="entry name" value="DNA_rep/recomb_RecO_N"/>
</dbReference>
<dbReference type="EMBL" id="BMIQ01000008">
    <property type="protein sequence ID" value="GGE18808.1"/>
    <property type="molecule type" value="Genomic_DNA"/>
</dbReference>
<dbReference type="PANTHER" id="PTHR33991:SF1">
    <property type="entry name" value="DNA REPAIR PROTEIN RECO"/>
    <property type="match status" value="1"/>
</dbReference>
<protein>
    <recommendedName>
        <fullName evidence="2 7">DNA repair protein RecO</fullName>
    </recommendedName>
    <alternativeName>
        <fullName evidence="6 7">Recombination protein O</fullName>
    </alternativeName>
</protein>
<evidence type="ECO:0000313" key="10">
    <source>
        <dbReference type="Proteomes" id="UP000644699"/>
    </source>
</evidence>
<dbReference type="GO" id="GO:0043590">
    <property type="term" value="C:bacterial nucleoid"/>
    <property type="evidence" value="ECO:0007669"/>
    <property type="project" value="TreeGrafter"/>
</dbReference>